<sequence>MGTGAAIGAVTSIAAASSEQTSNIQIRKETTPATAVDARQAVQSSAGSELLSIIGGPDFELSEATKTQSYIGDTTVSEAVSVPTEVGKIQVINSDYSPQLSHLEISVGTDIYNNNISISEDARGPANVASHIYGNSEDGFWHIREATQREENQVTDEIESERTPSLVSVGEKISGPDAHSSPEHRAIIDGNIYSTDNDKNPVSNTGRSDVVANGCEEDGLCCAADLMLAYPHCALGAWACSGAGPGGLACVVALVNLCFPSAALVTISGCCEAVYNNCL</sequence>
<evidence type="ECO:0000313" key="1">
    <source>
        <dbReference type="EMBL" id="MFD1645886.1"/>
    </source>
</evidence>
<proteinExistence type="predicted"/>
<accession>A0ABD6DM45</accession>
<keyword evidence="2" id="KW-1185">Reference proteome</keyword>
<protein>
    <submittedName>
        <fullName evidence="1">Uncharacterized protein</fullName>
    </submittedName>
</protein>
<reference evidence="1 2" key="1">
    <citation type="journal article" date="2019" name="Int. J. Syst. Evol. Microbiol.">
        <title>The Global Catalogue of Microorganisms (GCM) 10K type strain sequencing project: providing services to taxonomists for standard genome sequencing and annotation.</title>
        <authorList>
            <consortium name="The Broad Institute Genomics Platform"/>
            <consortium name="The Broad Institute Genome Sequencing Center for Infectious Disease"/>
            <person name="Wu L."/>
            <person name="Ma J."/>
        </authorList>
    </citation>
    <scope>NUCLEOTIDE SEQUENCE [LARGE SCALE GENOMIC DNA]</scope>
    <source>
        <strain evidence="1 2">CGMCC 1.10390</strain>
    </source>
</reference>
<dbReference type="AlphaFoldDB" id="A0ABD6DM45"/>
<name>A0ABD6DM45_9EURY</name>
<dbReference type="Proteomes" id="UP001597034">
    <property type="component" value="Unassembled WGS sequence"/>
</dbReference>
<dbReference type="EMBL" id="JBHUDO010000002">
    <property type="protein sequence ID" value="MFD1645886.1"/>
    <property type="molecule type" value="Genomic_DNA"/>
</dbReference>
<dbReference type="RefSeq" id="WP_256398591.1">
    <property type="nucleotide sequence ID" value="NZ_JANHJR010000001.1"/>
</dbReference>
<comment type="caution">
    <text evidence="1">The sequence shown here is derived from an EMBL/GenBank/DDBJ whole genome shotgun (WGS) entry which is preliminary data.</text>
</comment>
<organism evidence="1 2">
    <name type="scientific">Haloarchaeobius litoreus</name>
    <dbReference type="NCBI Taxonomy" id="755306"/>
    <lineage>
        <taxon>Archaea</taxon>
        <taxon>Methanobacteriati</taxon>
        <taxon>Methanobacteriota</taxon>
        <taxon>Stenosarchaea group</taxon>
        <taxon>Halobacteria</taxon>
        <taxon>Halobacteriales</taxon>
        <taxon>Halorubellaceae</taxon>
        <taxon>Haloarchaeobius</taxon>
    </lineage>
</organism>
<gene>
    <name evidence="1" type="ORF">ACFSBL_09335</name>
</gene>
<evidence type="ECO:0000313" key="2">
    <source>
        <dbReference type="Proteomes" id="UP001597034"/>
    </source>
</evidence>